<dbReference type="Pfam" id="PF04972">
    <property type="entry name" value="BON"/>
    <property type="match status" value="1"/>
</dbReference>
<reference evidence="3 4" key="1">
    <citation type="submission" date="2020-04" db="EMBL/GenBank/DDBJ databases">
        <authorList>
            <person name="De Canck E."/>
        </authorList>
    </citation>
    <scope>NUCLEOTIDE SEQUENCE [LARGE SCALE GENOMIC DNA]</scope>
    <source>
        <strain evidence="3 4">LMG 29739</strain>
    </source>
</reference>
<proteinExistence type="predicted"/>
<evidence type="ECO:0000313" key="3">
    <source>
        <dbReference type="EMBL" id="CAB3748314.1"/>
    </source>
</evidence>
<accession>A0A6J5D4U0</accession>
<feature type="signal peptide" evidence="1">
    <location>
        <begin position="1"/>
        <end position="24"/>
    </location>
</feature>
<evidence type="ECO:0000259" key="2">
    <source>
        <dbReference type="PROSITE" id="PS50914"/>
    </source>
</evidence>
<feature type="domain" description="BON" evidence="2">
    <location>
        <begin position="48"/>
        <end position="115"/>
    </location>
</feature>
<organism evidence="3 4">
    <name type="scientific">Paraburkholderia solisilvae</name>
    <dbReference type="NCBI Taxonomy" id="624376"/>
    <lineage>
        <taxon>Bacteria</taxon>
        <taxon>Pseudomonadati</taxon>
        <taxon>Pseudomonadota</taxon>
        <taxon>Betaproteobacteria</taxon>
        <taxon>Burkholderiales</taxon>
        <taxon>Burkholderiaceae</taxon>
        <taxon>Paraburkholderia</taxon>
    </lineage>
</organism>
<feature type="chain" id="PRO_5026864012" description="BON domain-containing protein" evidence="1">
    <location>
        <begin position="25"/>
        <end position="118"/>
    </location>
</feature>
<protein>
    <recommendedName>
        <fullName evidence="2">BON domain-containing protein</fullName>
    </recommendedName>
</protein>
<name>A0A6J5D4U0_9BURK</name>
<dbReference type="Proteomes" id="UP000494329">
    <property type="component" value="Unassembled WGS sequence"/>
</dbReference>
<evidence type="ECO:0000313" key="4">
    <source>
        <dbReference type="Proteomes" id="UP000494329"/>
    </source>
</evidence>
<dbReference type="EMBL" id="CADIKF010000002">
    <property type="protein sequence ID" value="CAB3748314.1"/>
    <property type="molecule type" value="Genomic_DNA"/>
</dbReference>
<dbReference type="Gene3D" id="3.30.1340.30">
    <property type="match status" value="1"/>
</dbReference>
<evidence type="ECO:0000256" key="1">
    <source>
        <dbReference type="SAM" id="SignalP"/>
    </source>
</evidence>
<dbReference type="PROSITE" id="PS50914">
    <property type="entry name" value="BON"/>
    <property type="match status" value="1"/>
</dbReference>
<dbReference type="InterPro" id="IPR007055">
    <property type="entry name" value="BON_dom"/>
</dbReference>
<sequence length="118" mass="12610">MHYAKFVAVSLAAGSFLFGYDAAAQQTSVQTSDQTQSQRLQKKEMGKTNWALQSAVRKQILKQSVDLSNIFVRACAGFVTLTGSVPDASQISAAGNAAQSVPGVNSVANWLTLRYPGR</sequence>
<keyword evidence="4" id="KW-1185">Reference proteome</keyword>
<keyword evidence="1" id="KW-0732">Signal</keyword>
<gene>
    <name evidence="3" type="ORF">LMG29739_00538</name>
</gene>
<dbReference type="AlphaFoldDB" id="A0A6J5D4U0"/>